<evidence type="ECO:0000256" key="4">
    <source>
        <dbReference type="ARBA" id="ARBA00022692"/>
    </source>
</evidence>
<dbReference type="InterPro" id="IPR036259">
    <property type="entry name" value="MFS_trans_sf"/>
</dbReference>
<sequence length="513" mass="55946">MSTELPIEYPPKPRRLMITIPTMMALTMVAVDSTIANVALPHMQASLSASQEQVLWVLTSYLVAGAIATPLSGWLAGRVGRKNVMLFSVAGFTLASMLCGLAGDLQTIVFARFLQGACGASLIPLSQAIQLDINPPHEHAKAMAIFSMGTLAGPIIGPTLGGYLTDALSWRWVFFINVPFGIVSFIGMWVFLGRRKLREQAPFDKFGFFTLSIALASLQLILDRGEHLDWFDSDEIRIYGLILVIAAYLSIVHMMTARDTFIKPALFKDRNFAIGSIFSVLIGIFTLATMPMIVVMIQSLLGYSAFQTGLVSMPRSIGAMISMFLVTKLVSVFDIRVLLVAGLSLIGAGMLLNSQVDLYVDENTLVFIGFIQGLGTGLMFVPLSVVVFSTLSPSLRNEGASMYALTRNIGNAIGISILQYQYSQYAAASRESLVQGVRPDNPILQYARPDFDFDSVQNLVRIKAEIARQAAMVGDISVYHLVFLITIATTPLVLLMRVKTANKIDLATLPHGE</sequence>
<evidence type="ECO:0000256" key="5">
    <source>
        <dbReference type="ARBA" id="ARBA00022989"/>
    </source>
</evidence>
<keyword evidence="3" id="KW-1003">Cell membrane</keyword>
<dbReference type="Pfam" id="PF07690">
    <property type="entry name" value="MFS_1"/>
    <property type="match status" value="1"/>
</dbReference>
<dbReference type="InterPro" id="IPR020846">
    <property type="entry name" value="MFS_dom"/>
</dbReference>
<dbReference type="PATRIC" id="fig|1088721.3.peg.211"/>
<dbReference type="Gene3D" id="1.20.1250.20">
    <property type="entry name" value="MFS general substrate transporter like domains"/>
    <property type="match status" value="1"/>
</dbReference>
<feature type="transmembrane region" description="Helical" evidence="7">
    <location>
        <begin position="277"/>
        <end position="297"/>
    </location>
</feature>
<organism evidence="9 10">
    <name type="scientific">Novosphingobium pentaromativorans US6-1</name>
    <dbReference type="NCBI Taxonomy" id="1088721"/>
    <lineage>
        <taxon>Bacteria</taxon>
        <taxon>Pseudomonadati</taxon>
        <taxon>Pseudomonadota</taxon>
        <taxon>Alphaproteobacteria</taxon>
        <taxon>Sphingomonadales</taxon>
        <taxon>Sphingomonadaceae</taxon>
        <taxon>Novosphingobium</taxon>
    </lineage>
</organism>
<dbReference type="GO" id="GO:0022857">
    <property type="term" value="F:transmembrane transporter activity"/>
    <property type="evidence" value="ECO:0007669"/>
    <property type="project" value="InterPro"/>
</dbReference>
<protein>
    <submittedName>
        <fullName evidence="9">MFS transporter, DHA2 family, multidrug resistance protein B</fullName>
    </submittedName>
</protein>
<gene>
    <name evidence="9" type="ORF">NSU_0214</name>
</gene>
<name>G6E779_9SPHN</name>
<feature type="transmembrane region" description="Helical" evidence="7">
    <location>
        <begin position="303"/>
        <end position="326"/>
    </location>
</feature>
<evidence type="ECO:0000259" key="8">
    <source>
        <dbReference type="PROSITE" id="PS50850"/>
    </source>
</evidence>
<keyword evidence="4 7" id="KW-0812">Transmembrane</keyword>
<dbReference type="Proteomes" id="UP000004030">
    <property type="component" value="Unassembled WGS sequence"/>
</dbReference>
<dbReference type="RefSeq" id="WP_007011131.1">
    <property type="nucleotide sequence ID" value="NZ_AGFM01000006.1"/>
</dbReference>
<feature type="transmembrane region" description="Helical" evidence="7">
    <location>
        <begin position="55"/>
        <end position="77"/>
    </location>
</feature>
<keyword evidence="2" id="KW-0813">Transport</keyword>
<reference evidence="9 10" key="1">
    <citation type="journal article" date="2012" name="J. Bacteriol.">
        <title>Genome sequence of benzo(a)pyrene-degrading bacterium Novosphingobium pentaromativorans US6-1.</title>
        <authorList>
            <person name="Luo Y.R."/>
            <person name="Kang S.G."/>
            <person name="Kim S.J."/>
            <person name="Kim M.R."/>
            <person name="Li N."/>
            <person name="Lee J.H."/>
            <person name="Kwon K.K."/>
        </authorList>
    </citation>
    <scope>NUCLEOTIDE SEQUENCE [LARGE SCALE GENOMIC DNA]</scope>
    <source>
        <strain evidence="9 10">US6-1</strain>
    </source>
</reference>
<feature type="transmembrane region" description="Helical" evidence="7">
    <location>
        <begin position="478"/>
        <end position="496"/>
    </location>
</feature>
<dbReference type="NCBIfam" id="TIGR00711">
    <property type="entry name" value="efflux_EmrB"/>
    <property type="match status" value="1"/>
</dbReference>
<dbReference type="OrthoDB" id="9812221at2"/>
<dbReference type="Gene3D" id="1.20.1720.10">
    <property type="entry name" value="Multidrug resistance protein D"/>
    <property type="match status" value="1"/>
</dbReference>
<evidence type="ECO:0000256" key="6">
    <source>
        <dbReference type="ARBA" id="ARBA00023136"/>
    </source>
</evidence>
<feature type="transmembrane region" description="Helical" evidence="7">
    <location>
        <begin position="84"/>
        <end position="103"/>
    </location>
</feature>
<evidence type="ECO:0000313" key="9">
    <source>
        <dbReference type="EMBL" id="EHJ62702.1"/>
    </source>
</evidence>
<accession>G6E779</accession>
<dbReference type="GO" id="GO:0005886">
    <property type="term" value="C:plasma membrane"/>
    <property type="evidence" value="ECO:0007669"/>
    <property type="project" value="UniProtKB-SubCell"/>
</dbReference>
<dbReference type="PANTHER" id="PTHR23501:SF174">
    <property type="entry name" value="MULTIDRUG EXPORT PROTEIN EMRB-RELATED"/>
    <property type="match status" value="1"/>
</dbReference>
<feature type="transmembrane region" description="Helical" evidence="7">
    <location>
        <begin position="16"/>
        <end position="35"/>
    </location>
</feature>
<evidence type="ECO:0000256" key="7">
    <source>
        <dbReference type="SAM" id="Phobius"/>
    </source>
</evidence>
<dbReference type="PROSITE" id="PS50850">
    <property type="entry name" value="MFS"/>
    <property type="match status" value="1"/>
</dbReference>
<feature type="transmembrane region" description="Helical" evidence="7">
    <location>
        <begin position="203"/>
        <end position="222"/>
    </location>
</feature>
<feature type="transmembrane region" description="Helical" evidence="7">
    <location>
        <begin position="238"/>
        <end position="256"/>
    </location>
</feature>
<keyword evidence="5 7" id="KW-1133">Transmembrane helix</keyword>
<dbReference type="InterPro" id="IPR004638">
    <property type="entry name" value="EmrB-like"/>
</dbReference>
<dbReference type="EMBL" id="AGFM01000006">
    <property type="protein sequence ID" value="EHJ62702.1"/>
    <property type="molecule type" value="Genomic_DNA"/>
</dbReference>
<dbReference type="AlphaFoldDB" id="G6E779"/>
<comment type="subcellular location">
    <subcellularLocation>
        <location evidence="1">Cell membrane</location>
        <topology evidence="1">Multi-pass membrane protein</topology>
    </subcellularLocation>
</comment>
<feature type="transmembrane region" description="Helical" evidence="7">
    <location>
        <begin position="333"/>
        <end position="352"/>
    </location>
</feature>
<evidence type="ECO:0000313" key="10">
    <source>
        <dbReference type="Proteomes" id="UP000004030"/>
    </source>
</evidence>
<keyword evidence="10" id="KW-1185">Reference proteome</keyword>
<evidence type="ECO:0000256" key="1">
    <source>
        <dbReference type="ARBA" id="ARBA00004651"/>
    </source>
</evidence>
<feature type="transmembrane region" description="Helical" evidence="7">
    <location>
        <begin position="364"/>
        <end position="388"/>
    </location>
</feature>
<dbReference type="InterPro" id="IPR011701">
    <property type="entry name" value="MFS"/>
</dbReference>
<dbReference type="eggNOG" id="COG2814">
    <property type="taxonomic scope" value="Bacteria"/>
</dbReference>
<dbReference type="CDD" id="cd17503">
    <property type="entry name" value="MFS_LmrB_MDR_like"/>
    <property type="match status" value="1"/>
</dbReference>
<keyword evidence="6 7" id="KW-0472">Membrane</keyword>
<proteinExistence type="predicted"/>
<dbReference type="PANTHER" id="PTHR23501">
    <property type="entry name" value="MAJOR FACILITATOR SUPERFAMILY"/>
    <property type="match status" value="1"/>
</dbReference>
<evidence type="ECO:0000256" key="3">
    <source>
        <dbReference type="ARBA" id="ARBA00022475"/>
    </source>
</evidence>
<dbReference type="SUPFAM" id="SSF103473">
    <property type="entry name" value="MFS general substrate transporter"/>
    <property type="match status" value="1"/>
</dbReference>
<evidence type="ECO:0000256" key="2">
    <source>
        <dbReference type="ARBA" id="ARBA00022448"/>
    </source>
</evidence>
<feature type="domain" description="Major facilitator superfamily (MFS) profile" evidence="8">
    <location>
        <begin position="18"/>
        <end position="501"/>
    </location>
</feature>
<comment type="caution">
    <text evidence="9">The sequence shown here is derived from an EMBL/GenBank/DDBJ whole genome shotgun (WGS) entry which is preliminary data.</text>
</comment>
<feature type="transmembrane region" description="Helical" evidence="7">
    <location>
        <begin position="170"/>
        <end position="191"/>
    </location>
</feature>